<sequence>MFYGAPPAYPTPQAQAVGTPAYTPENYGDTVLSSYDQPSISAGFGSKDDKTETQEHAEVDLNDLEDVTDIAVIVPESRANKAPMTKSRAEGSTGHASAAPATSAQKTTTSTTFTPPTLPTVPLKKIKWQGLLCTTGATLRSSDMFPEDGLCDYIFYDSVYKRGLTPFDPNHVEDALSVFLGKRPHMYNTTFGIGFAYKYRRELKLQLSANGGATRIMLQYFLGQNICDFGILDTPTNGLDETSLEKMLESLKLLYHSSINQRSNGKSCLTVFAGPAADTTLENIYFEKFSNIFTPNVVIILSHYGQGDNTLQNCHVMPPTVLTRPAALSSSSGYKEDLSTAADTISRLTARGVDASWALSVTMKGRWTVLKAGQPADFLSLCEHDPSAESFGTYLDVCDDSNYDHEFDYNSTIYGTLFRRLSNGQMFSFDNDTMLLEKLCRVKAQYSAVAFGIAAFDVDYEDFLDICSWMNYFGEFTRICTLRDLVDFFVEKFKDPSAMDECLSLD</sequence>
<evidence type="ECO:0000313" key="1">
    <source>
        <dbReference type="EMBL" id="KAH7950243.1"/>
    </source>
</evidence>
<reference evidence="1" key="1">
    <citation type="submission" date="2020-05" db="EMBL/GenBank/DDBJ databases">
        <title>Large-scale comparative analyses of tick genomes elucidate their genetic diversity and vector capacities.</title>
        <authorList>
            <person name="Jia N."/>
            <person name="Wang J."/>
            <person name="Shi W."/>
            <person name="Du L."/>
            <person name="Sun Y."/>
            <person name="Zhan W."/>
            <person name="Jiang J."/>
            <person name="Wang Q."/>
            <person name="Zhang B."/>
            <person name="Ji P."/>
            <person name="Sakyi L.B."/>
            <person name="Cui X."/>
            <person name="Yuan T."/>
            <person name="Jiang B."/>
            <person name="Yang W."/>
            <person name="Lam T.T.-Y."/>
            <person name="Chang Q."/>
            <person name="Ding S."/>
            <person name="Wang X."/>
            <person name="Zhu J."/>
            <person name="Ruan X."/>
            <person name="Zhao L."/>
            <person name="Wei J."/>
            <person name="Que T."/>
            <person name="Du C."/>
            <person name="Cheng J."/>
            <person name="Dai P."/>
            <person name="Han X."/>
            <person name="Huang E."/>
            <person name="Gao Y."/>
            <person name="Liu J."/>
            <person name="Shao H."/>
            <person name="Ye R."/>
            <person name="Li L."/>
            <person name="Wei W."/>
            <person name="Wang X."/>
            <person name="Wang C."/>
            <person name="Yang T."/>
            <person name="Huo Q."/>
            <person name="Li W."/>
            <person name="Guo W."/>
            <person name="Chen H."/>
            <person name="Zhou L."/>
            <person name="Ni X."/>
            <person name="Tian J."/>
            <person name="Zhou Y."/>
            <person name="Sheng Y."/>
            <person name="Liu T."/>
            <person name="Pan Y."/>
            <person name="Xia L."/>
            <person name="Li J."/>
            <person name="Zhao F."/>
            <person name="Cao W."/>
        </authorList>
    </citation>
    <scope>NUCLEOTIDE SEQUENCE</scope>
    <source>
        <strain evidence="1">Dsil-2018</strain>
    </source>
</reference>
<gene>
    <name evidence="1" type="ORF">HPB49_021553</name>
</gene>
<dbReference type="Proteomes" id="UP000821865">
    <property type="component" value="Chromosome 5"/>
</dbReference>
<dbReference type="EMBL" id="CM023474">
    <property type="protein sequence ID" value="KAH7950243.1"/>
    <property type="molecule type" value="Genomic_DNA"/>
</dbReference>
<evidence type="ECO:0000313" key="2">
    <source>
        <dbReference type="Proteomes" id="UP000821865"/>
    </source>
</evidence>
<accession>A0ACB8CTK2</accession>
<comment type="caution">
    <text evidence="1">The sequence shown here is derived from an EMBL/GenBank/DDBJ whole genome shotgun (WGS) entry which is preliminary data.</text>
</comment>
<proteinExistence type="predicted"/>
<name>A0ACB8CTK2_DERSI</name>
<protein>
    <submittedName>
        <fullName evidence="1">Uncharacterized protein</fullName>
    </submittedName>
</protein>
<organism evidence="1 2">
    <name type="scientific">Dermacentor silvarum</name>
    <name type="common">Tick</name>
    <dbReference type="NCBI Taxonomy" id="543639"/>
    <lineage>
        <taxon>Eukaryota</taxon>
        <taxon>Metazoa</taxon>
        <taxon>Ecdysozoa</taxon>
        <taxon>Arthropoda</taxon>
        <taxon>Chelicerata</taxon>
        <taxon>Arachnida</taxon>
        <taxon>Acari</taxon>
        <taxon>Parasitiformes</taxon>
        <taxon>Ixodida</taxon>
        <taxon>Ixodoidea</taxon>
        <taxon>Ixodidae</taxon>
        <taxon>Rhipicephalinae</taxon>
        <taxon>Dermacentor</taxon>
    </lineage>
</organism>
<keyword evidence="2" id="KW-1185">Reference proteome</keyword>